<comment type="caution">
    <text evidence="1">The sequence shown here is derived from an EMBL/GenBank/DDBJ whole genome shotgun (WGS) entry which is preliminary data.</text>
</comment>
<evidence type="ECO:0000313" key="1">
    <source>
        <dbReference type="EMBL" id="NWK02002.1"/>
    </source>
</evidence>
<protein>
    <submittedName>
        <fullName evidence="1">Uncharacterized protein</fullName>
    </submittedName>
</protein>
<gene>
    <name evidence="1" type="ORF">HX804_01665</name>
</gene>
<organism evidence="1 2">
    <name type="scientific">Marine Group I thaumarchaeote</name>
    <dbReference type="NCBI Taxonomy" id="2511932"/>
    <lineage>
        <taxon>Archaea</taxon>
        <taxon>Nitrososphaerota</taxon>
        <taxon>Marine Group I</taxon>
    </lineage>
</organism>
<accession>A0A7K4NN20</accession>
<name>A0A7K4NN20_9ARCH</name>
<dbReference type="EMBL" id="JACAST010000008">
    <property type="protein sequence ID" value="NWK02002.1"/>
    <property type="molecule type" value="Genomic_DNA"/>
</dbReference>
<evidence type="ECO:0000313" key="2">
    <source>
        <dbReference type="Proteomes" id="UP000529843"/>
    </source>
</evidence>
<reference evidence="1 2" key="1">
    <citation type="journal article" date="2019" name="Environ. Microbiol.">
        <title>Genomics insights into ecotype formation of ammonia-oxidizing archaea in the deep ocean.</title>
        <authorList>
            <person name="Wang Y."/>
            <person name="Huang J.M."/>
            <person name="Cui G.J."/>
            <person name="Nunoura T."/>
            <person name="Takaki Y."/>
            <person name="Li W.L."/>
            <person name="Li J."/>
            <person name="Gao Z.M."/>
            <person name="Takai K."/>
            <person name="Zhang A.Q."/>
            <person name="Stepanauskas R."/>
        </authorList>
    </citation>
    <scope>NUCLEOTIDE SEQUENCE [LARGE SCALE GENOMIC DNA]</scope>
    <source>
        <strain evidence="1 2">N8</strain>
    </source>
</reference>
<dbReference type="Proteomes" id="UP000529843">
    <property type="component" value="Unassembled WGS sequence"/>
</dbReference>
<dbReference type="AlphaFoldDB" id="A0A7K4NN20"/>
<sequence length="297" mass="33680">MAQTKNIVKKFIDSPYQITGFETWYKKFVALLHLLLVLHEEKKCFVCLNTLDELDNVLKICKELEFKPGNWKKVDAQINDKIPGTIKMGKEMAECIVKRGSNDFHGVICSMDRASLAEIASIDHKKIAEFEEYPGCCVDAFIENRWEYYEIMVSALGKPVAQSRALAPDYEEKIRQWADSVCVPVKLAIDADFAVNGGYLVENAIVEDVEDLKRQISQDMAAYYKKQYGIKSNTIKKYHFVSHHACEGCLSDVKNSPTAKMNKQYSGFCKREYPELHDRIIAEAKNAADEAAQGNGL</sequence>
<proteinExistence type="predicted"/>